<dbReference type="HAMAP" id="MF_00022">
    <property type="entry name" value="Glu_tRNA_synth_type1"/>
    <property type="match status" value="1"/>
</dbReference>
<evidence type="ECO:0000313" key="14">
    <source>
        <dbReference type="Proteomes" id="UP000612055"/>
    </source>
</evidence>
<dbReference type="InterPro" id="IPR020058">
    <property type="entry name" value="Glu/Gln-tRNA-synth_Ib_cat-dom"/>
</dbReference>
<dbReference type="NCBIfam" id="TIGR00464">
    <property type="entry name" value="gltX_bact"/>
    <property type="match status" value="1"/>
</dbReference>
<dbReference type="PANTHER" id="PTHR43311:SF2">
    <property type="entry name" value="GLUTAMATE--TRNA LIGASE, MITOCHONDRIAL-RELATED"/>
    <property type="match status" value="1"/>
</dbReference>
<evidence type="ECO:0000256" key="4">
    <source>
        <dbReference type="ARBA" id="ARBA00022598"/>
    </source>
</evidence>
<dbReference type="Proteomes" id="UP000612055">
    <property type="component" value="Unassembled WGS sequence"/>
</dbReference>
<dbReference type="InterPro" id="IPR001412">
    <property type="entry name" value="aa-tRNA-synth_I_CS"/>
</dbReference>
<dbReference type="Gene3D" id="1.10.10.350">
    <property type="match status" value="1"/>
</dbReference>
<dbReference type="GO" id="GO:0000049">
    <property type="term" value="F:tRNA binding"/>
    <property type="evidence" value="ECO:0007669"/>
    <property type="project" value="InterPro"/>
</dbReference>
<dbReference type="SUPFAM" id="SSF52374">
    <property type="entry name" value="Nucleotidylyl transferase"/>
    <property type="match status" value="1"/>
</dbReference>
<keyword evidence="14" id="KW-1185">Reference proteome</keyword>
<evidence type="ECO:0000256" key="3">
    <source>
        <dbReference type="ARBA" id="ARBA00012835"/>
    </source>
</evidence>
<dbReference type="InterPro" id="IPR045462">
    <property type="entry name" value="aa-tRNA-synth_I_cd-bd"/>
</dbReference>
<evidence type="ECO:0000256" key="6">
    <source>
        <dbReference type="ARBA" id="ARBA00022840"/>
    </source>
</evidence>
<evidence type="ECO:0000259" key="12">
    <source>
        <dbReference type="Pfam" id="PF19269"/>
    </source>
</evidence>
<dbReference type="OrthoDB" id="428822at2759"/>
<evidence type="ECO:0000256" key="5">
    <source>
        <dbReference type="ARBA" id="ARBA00022741"/>
    </source>
</evidence>
<evidence type="ECO:0000313" key="13">
    <source>
        <dbReference type="EMBL" id="KAG2490199.1"/>
    </source>
</evidence>
<dbReference type="GO" id="GO:0009791">
    <property type="term" value="P:post-embryonic development"/>
    <property type="evidence" value="ECO:0007669"/>
    <property type="project" value="UniProtKB-ARBA"/>
</dbReference>
<dbReference type="SUPFAM" id="SSF48163">
    <property type="entry name" value="An anticodon-binding domain of class I aminoacyl-tRNA synthetases"/>
    <property type="match status" value="1"/>
</dbReference>
<dbReference type="FunFam" id="3.40.50.620:FF:000045">
    <property type="entry name" value="Glutamate--tRNA ligase, mitochondrial"/>
    <property type="match status" value="1"/>
</dbReference>
<dbReference type="Pfam" id="PF19269">
    <property type="entry name" value="Anticodon_2"/>
    <property type="match status" value="1"/>
</dbReference>
<evidence type="ECO:0000256" key="9">
    <source>
        <dbReference type="ARBA" id="ARBA00030865"/>
    </source>
</evidence>
<dbReference type="Pfam" id="PF00749">
    <property type="entry name" value="tRNA-synt_1c"/>
    <property type="match status" value="1"/>
</dbReference>
<evidence type="ECO:0000256" key="8">
    <source>
        <dbReference type="ARBA" id="ARBA00023146"/>
    </source>
</evidence>
<dbReference type="PANTHER" id="PTHR43311">
    <property type="entry name" value="GLUTAMATE--TRNA LIGASE"/>
    <property type="match status" value="1"/>
</dbReference>
<gene>
    <name evidence="13" type="ORF">HYH03_011326</name>
</gene>
<keyword evidence="6 10" id="KW-0067">ATP-binding</keyword>
<dbReference type="GO" id="GO:0005524">
    <property type="term" value="F:ATP binding"/>
    <property type="evidence" value="ECO:0007669"/>
    <property type="project" value="UniProtKB-KW"/>
</dbReference>
<dbReference type="InterPro" id="IPR008925">
    <property type="entry name" value="aa_tRNA-synth_I_cd-bd_sf"/>
</dbReference>
<dbReference type="InterPro" id="IPR000924">
    <property type="entry name" value="Glu/Gln-tRNA-synth"/>
</dbReference>
<protein>
    <recommendedName>
        <fullName evidence="3">glutamate--tRNA ligase</fullName>
        <ecNumber evidence="3">6.1.1.17</ecNumber>
    </recommendedName>
    <alternativeName>
        <fullName evidence="9">Glutamyl-tRNA synthetase</fullName>
    </alternativeName>
</protein>
<dbReference type="GO" id="GO:0006424">
    <property type="term" value="P:glutamyl-tRNA aminoacylation"/>
    <property type="evidence" value="ECO:0007669"/>
    <property type="project" value="InterPro"/>
</dbReference>
<dbReference type="InterPro" id="IPR004527">
    <property type="entry name" value="Glu-tRNA-ligase_bac/mito"/>
</dbReference>
<dbReference type="CDD" id="cd00808">
    <property type="entry name" value="GluRS_core"/>
    <property type="match status" value="1"/>
</dbReference>
<dbReference type="InterPro" id="IPR033910">
    <property type="entry name" value="GluRS_core"/>
</dbReference>
<keyword evidence="7 10" id="KW-0648">Protein biosynthesis</keyword>
<name>A0A835XUU8_9CHLO</name>
<keyword evidence="4 10" id="KW-0436">Ligase</keyword>
<dbReference type="EMBL" id="JAEHOE010000064">
    <property type="protein sequence ID" value="KAG2490199.1"/>
    <property type="molecule type" value="Genomic_DNA"/>
</dbReference>
<proteinExistence type="inferred from homology"/>
<evidence type="ECO:0000256" key="10">
    <source>
        <dbReference type="RuleBase" id="RU363037"/>
    </source>
</evidence>
<dbReference type="GO" id="GO:0005739">
    <property type="term" value="C:mitochondrion"/>
    <property type="evidence" value="ECO:0007669"/>
    <property type="project" value="UniProtKB-SubCell"/>
</dbReference>
<dbReference type="GO" id="GO:0048608">
    <property type="term" value="P:reproductive structure development"/>
    <property type="evidence" value="ECO:0007669"/>
    <property type="project" value="UniProtKB-ARBA"/>
</dbReference>
<keyword evidence="8 10" id="KW-0030">Aminoacyl-tRNA synthetase</keyword>
<dbReference type="GO" id="GO:0004818">
    <property type="term" value="F:glutamate-tRNA ligase activity"/>
    <property type="evidence" value="ECO:0007669"/>
    <property type="project" value="UniProtKB-EC"/>
</dbReference>
<evidence type="ECO:0000256" key="7">
    <source>
        <dbReference type="ARBA" id="ARBA00022917"/>
    </source>
</evidence>
<accession>A0A835XUU8</accession>
<sequence length="557" mass="60569">MAPQQLVSRGVFIGARCFQPVRVPVSRRVGVAYASAAVQEKPAAAPAAPGQSTQVRVRFAPSPTGNLHVGGARTALFNYLYARKTGGKFILRVEDTDTARSTRASEEAMIRDLKWLGLDWDEGPDVGGPHGPYRQSERTAIYKEQADKLVAAGKAYPCFCTDEELEAMKKEAEEKKLPPIYRGKWASATPEEVEAAKAQGLSYCYRFRVPSNQNVTIQDLIRGEVTWNTDTLGDFVILRSNGMPVYNFCVAVDDACMGITHVLRAEEHLPNTLRQMLIYEALGYKVPQFGHMSLILAPDKSKLSKRHGATSVGEFREQGYLHTAMNNFLALLGWNDGTEQEIFSIDELSTKFSLDRITKSPAVFDKVKLGWMNGQWFKALPEEQSAAMSGGHLVKAGLLAQPDSAFVRAAVKLVSKGVELVTDVETEVRKLLAYPLEETLASAEAKAVLDDNFPEVANAVLAAYESGELAAALAKGHDGYKGWLNAVGKAQKRKGKRLFMPARIALTGRCHGPDVGEQLDVLGALAAGEVAEAGAYVPLADRMAQLKAWLAANGGAK</sequence>
<comment type="similarity">
    <text evidence="2">Belongs to the class-I aminoacyl-tRNA synthetase family. Glutamate--tRNA ligase type 1 subfamily.</text>
</comment>
<organism evidence="13 14">
    <name type="scientific">Edaphochlamys debaryana</name>
    <dbReference type="NCBI Taxonomy" id="47281"/>
    <lineage>
        <taxon>Eukaryota</taxon>
        <taxon>Viridiplantae</taxon>
        <taxon>Chlorophyta</taxon>
        <taxon>core chlorophytes</taxon>
        <taxon>Chlorophyceae</taxon>
        <taxon>CS clade</taxon>
        <taxon>Chlamydomonadales</taxon>
        <taxon>Chlamydomonadales incertae sedis</taxon>
        <taxon>Edaphochlamys</taxon>
    </lineage>
</organism>
<reference evidence="13" key="1">
    <citation type="journal article" date="2020" name="bioRxiv">
        <title>Comparative genomics of Chlamydomonas.</title>
        <authorList>
            <person name="Craig R.J."/>
            <person name="Hasan A.R."/>
            <person name="Ness R.W."/>
            <person name="Keightley P.D."/>
        </authorList>
    </citation>
    <scope>NUCLEOTIDE SEQUENCE</scope>
    <source>
        <strain evidence="13">CCAP 11/70</strain>
    </source>
</reference>
<dbReference type="GO" id="GO:0008270">
    <property type="term" value="F:zinc ion binding"/>
    <property type="evidence" value="ECO:0007669"/>
    <property type="project" value="InterPro"/>
</dbReference>
<dbReference type="InterPro" id="IPR020751">
    <property type="entry name" value="aa-tRNA-synth_I_codon-bd_sub2"/>
</dbReference>
<dbReference type="InterPro" id="IPR049940">
    <property type="entry name" value="GluQ/Sye"/>
</dbReference>
<evidence type="ECO:0000256" key="2">
    <source>
        <dbReference type="ARBA" id="ARBA00007894"/>
    </source>
</evidence>
<comment type="caution">
    <text evidence="13">The sequence shown here is derived from an EMBL/GenBank/DDBJ whole genome shotgun (WGS) entry which is preliminary data.</text>
</comment>
<evidence type="ECO:0000256" key="1">
    <source>
        <dbReference type="ARBA" id="ARBA00004173"/>
    </source>
</evidence>
<evidence type="ECO:0000259" key="11">
    <source>
        <dbReference type="Pfam" id="PF00749"/>
    </source>
</evidence>
<keyword evidence="5 10" id="KW-0547">Nucleotide-binding</keyword>
<feature type="domain" description="Glutamyl/glutaminyl-tRNA synthetase class Ib catalytic" evidence="11">
    <location>
        <begin position="54"/>
        <end position="371"/>
    </location>
</feature>
<comment type="subcellular location">
    <subcellularLocation>
        <location evidence="1">Mitochondrion</location>
    </subcellularLocation>
</comment>
<dbReference type="AlphaFoldDB" id="A0A835XUU8"/>
<dbReference type="PROSITE" id="PS00178">
    <property type="entry name" value="AA_TRNA_LIGASE_I"/>
    <property type="match status" value="1"/>
</dbReference>
<feature type="domain" description="Aminoacyl-tRNA synthetase class I anticodon-binding" evidence="12">
    <location>
        <begin position="402"/>
        <end position="523"/>
    </location>
</feature>
<dbReference type="Gene3D" id="3.40.50.620">
    <property type="entry name" value="HUPs"/>
    <property type="match status" value="1"/>
</dbReference>
<dbReference type="EC" id="6.1.1.17" evidence="3"/>
<dbReference type="PRINTS" id="PR00987">
    <property type="entry name" value="TRNASYNTHGLU"/>
</dbReference>
<dbReference type="InterPro" id="IPR014729">
    <property type="entry name" value="Rossmann-like_a/b/a_fold"/>
</dbReference>